<dbReference type="InterPro" id="IPR011990">
    <property type="entry name" value="TPR-like_helical_dom_sf"/>
</dbReference>
<dbReference type="AlphaFoldDB" id="A0A5A9ZCR5"/>
<dbReference type="SUPFAM" id="SSF48452">
    <property type="entry name" value="TPR-like"/>
    <property type="match status" value="1"/>
</dbReference>
<evidence type="ECO:0000313" key="4">
    <source>
        <dbReference type="Proteomes" id="UP000325291"/>
    </source>
</evidence>
<feature type="signal peptide" evidence="1">
    <location>
        <begin position="1"/>
        <end position="21"/>
    </location>
</feature>
<organism evidence="3 4">
    <name type="scientific">Aquicoccus porphyridii</name>
    <dbReference type="NCBI Taxonomy" id="1852029"/>
    <lineage>
        <taxon>Bacteria</taxon>
        <taxon>Pseudomonadati</taxon>
        <taxon>Pseudomonadota</taxon>
        <taxon>Alphaproteobacteria</taxon>
        <taxon>Rhodobacterales</taxon>
        <taxon>Paracoccaceae</taxon>
        <taxon>Aquicoccus</taxon>
    </lineage>
</organism>
<dbReference type="Proteomes" id="UP000325291">
    <property type="component" value="Unassembled WGS sequence"/>
</dbReference>
<reference evidence="3 4" key="1">
    <citation type="submission" date="2019-07" db="EMBL/GenBank/DDBJ databases">
        <title>Aquicoccus porphyridii gen. nov., sp. nov., isolated from a small marine red alga, Porphyridium marinum.</title>
        <authorList>
            <person name="Liu L."/>
        </authorList>
    </citation>
    <scope>NUCLEOTIDE SEQUENCE [LARGE SCALE GENOMIC DNA]</scope>
    <source>
        <strain evidence="3 4">L1 8-17</strain>
    </source>
</reference>
<dbReference type="Gene3D" id="1.25.40.10">
    <property type="entry name" value="Tetratricopeptide repeat domain"/>
    <property type="match status" value="1"/>
</dbReference>
<evidence type="ECO:0000313" key="3">
    <source>
        <dbReference type="EMBL" id="KAA0914775.1"/>
    </source>
</evidence>
<keyword evidence="1" id="KW-0732">Signal</keyword>
<sequence length="451" mass="49156">MRHILRLALVLGLTWSPTAWADERAALSPGDMRLATIVAIEAGDTARARALTDALLARDPHDIEALLLAARAHRDAGQAREAQTHARRAWSVARAPRERHAAALAMAQALASSDQRTRAQFWLRRAAHHAPNERLRQAAVRDFRYVRQRNPLSVQLRFGITPKSNVNNGSANSTIDIFGLPDVNLTGAARALSGLEVMGGAALRYRVAETPSRATDLTFNALRRDYRLSSEARRIAPTARGSDFAFAAISAGVTQRFMQLDTRRETTLSAALGKTWYGGSPYSDFARLSVGHTMPLSRVSRLNVKLTGERTRGPAAPHADLVRAQASYARVLSNRGQVGLSLQLTDSRASHASADFTEVATRLSYAPPQPILGVKTSFGLGLRARDYPATPYRAGARRDREASADMTMAFDRMDYLGFTPTLTLSTSRTDSNVGLFDVENLGLALGLRSAF</sequence>
<dbReference type="RefSeq" id="WP_111366845.1">
    <property type="nucleotide sequence ID" value="NZ_VINQ01000008.1"/>
</dbReference>
<comment type="caution">
    <text evidence="3">The sequence shown here is derived from an EMBL/GenBank/DDBJ whole genome shotgun (WGS) entry which is preliminary data.</text>
</comment>
<dbReference type="Pfam" id="PF04575">
    <property type="entry name" value="SlipAM"/>
    <property type="match status" value="1"/>
</dbReference>
<evidence type="ECO:0000256" key="1">
    <source>
        <dbReference type="SAM" id="SignalP"/>
    </source>
</evidence>
<dbReference type="EMBL" id="VINQ01000008">
    <property type="protein sequence ID" value="KAA0914775.1"/>
    <property type="molecule type" value="Genomic_DNA"/>
</dbReference>
<gene>
    <name evidence="3" type="ORF">FLO80_12315</name>
</gene>
<keyword evidence="4" id="KW-1185">Reference proteome</keyword>
<proteinExistence type="predicted"/>
<name>A0A5A9ZCR5_9RHOB</name>
<protein>
    <submittedName>
        <fullName evidence="3">DUF560 domain-containing protein</fullName>
    </submittedName>
</protein>
<feature type="domain" description="Surface lipoprotein assembly modifier C-terminal" evidence="2">
    <location>
        <begin position="261"/>
        <end position="437"/>
    </location>
</feature>
<feature type="chain" id="PRO_5023128836" evidence="1">
    <location>
        <begin position="22"/>
        <end position="451"/>
    </location>
</feature>
<accession>A0A5A9ZCR5</accession>
<dbReference type="InterPro" id="IPR007655">
    <property type="entry name" value="Slam_C"/>
</dbReference>
<evidence type="ECO:0000259" key="2">
    <source>
        <dbReference type="Pfam" id="PF04575"/>
    </source>
</evidence>